<feature type="signal peptide" evidence="1">
    <location>
        <begin position="1"/>
        <end position="30"/>
    </location>
</feature>
<dbReference type="AlphaFoldDB" id="A0A1I5BKG5"/>
<proteinExistence type="predicted"/>
<protein>
    <submittedName>
        <fullName evidence="3">PEP-CTERM protein-sorting domain-containing protein</fullName>
    </submittedName>
</protein>
<evidence type="ECO:0000256" key="1">
    <source>
        <dbReference type="SAM" id="SignalP"/>
    </source>
</evidence>
<dbReference type="NCBIfam" id="NF038131">
    <property type="entry name" value="choice_anch_K"/>
    <property type="match status" value="1"/>
</dbReference>
<organism evidence="3 4">
    <name type="scientific">Nitrosospira briensis</name>
    <dbReference type="NCBI Taxonomy" id="35799"/>
    <lineage>
        <taxon>Bacteria</taxon>
        <taxon>Pseudomonadati</taxon>
        <taxon>Pseudomonadota</taxon>
        <taxon>Betaproteobacteria</taxon>
        <taxon>Nitrosomonadales</taxon>
        <taxon>Nitrosomonadaceae</taxon>
        <taxon>Nitrosospira</taxon>
    </lineage>
</organism>
<keyword evidence="4" id="KW-1185">Reference proteome</keyword>
<dbReference type="OrthoDB" id="9182809at2"/>
<keyword evidence="1" id="KW-0732">Signal</keyword>
<name>A0A1I5BKG5_9PROT</name>
<dbReference type="Proteomes" id="UP000183107">
    <property type="component" value="Unassembled WGS sequence"/>
</dbReference>
<evidence type="ECO:0000313" key="3">
    <source>
        <dbReference type="EMBL" id="SFN74981.1"/>
    </source>
</evidence>
<reference evidence="4" key="1">
    <citation type="submission" date="2016-10" db="EMBL/GenBank/DDBJ databases">
        <authorList>
            <person name="Varghese N."/>
        </authorList>
    </citation>
    <scope>NUCLEOTIDE SEQUENCE [LARGE SCALE GENOMIC DNA]</scope>
    <source>
        <strain evidence="4">Nsp8</strain>
    </source>
</reference>
<dbReference type="RefSeq" id="WP_074796643.1">
    <property type="nucleotide sequence ID" value="NZ_FOVJ01000003.1"/>
</dbReference>
<feature type="domain" description="Ice-binding protein C-terminal" evidence="2">
    <location>
        <begin position="203"/>
        <end position="226"/>
    </location>
</feature>
<evidence type="ECO:0000313" key="4">
    <source>
        <dbReference type="Proteomes" id="UP000183107"/>
    </source>
</evidence>
<dbReference type="EMBL" id="FOVJ01000003">
    <property type="protein sequence ID" value="SFN74981.1"/>
    <property type="molecule type" value="Genomic_DNA"/>
</dbReference>
<dbReference type="InterPro" id="IPR047995">
    <property type="entry name" value="Choice_anch_K"/>
</dbReference>
<evidence type="ECO:0000259" key="2">
    <source>
        <dbReference type="Pfam" id="PF07589"/>
    </source>
</evidence>
<dbReference type="NCBIfam" id="TIGR02595">
    <property type="entry name" value="PEP_CTERM"/>
    <property type="match status" value="1"/>
</dbReference>
<feature type="chain" id="PRO_5010325866" evidence="1">
    <location>
        <begin position="31"/>
        <end position="230"/>
    </location>
</feature>
<dbReference type="InterPro" id="IPR013424">
    <property type="entry name" value="Ice-binding_C"/>
</dbReference>
<dbReference type="Pfam" id="PF07589">
    <property type="entry name" value="PEP-CTERM"/>
    <property type="match status" value="1"/>
</dbReference>
<accession>A0A1I5BKG5</accession>
<gene>
    <name evidence="3" type="ORF">SAMN05216386_1701</name>
</gene>
<sequence length="230" mass="24060">MNHKFTKLQRHPLWLGLTLLAALAPAYTQAADAGTSTGTFLDPTPSCPPATCSGIGTNSFSWGEAESSGDTVGSLSFAGSSFAPGSGETFKLGTLTYHNGTTRLGTEVSSVGIDIALNFNDVPENNFTYHERLSINTTPNSTGDPVADADFVWFTTGNFPYTFNVAEEATASVDIMAKLAPAGDQLQLISLTNPTEGGSVGVIPEPETYALFLAGLGLMGAVISRRNKKA</sequence>